<dbReference type="Gene3D" id="3.40.50.10680">
    <property type="entry name" value="CofD-like domains"/>
    <property type="match status" value="1"/>
</dbReference>
<dbReference type="PANTHER" id="PTHR43007:SF1">
    <property type="entry name" value="2-PHOSPHO-L-LACTATE TRANSFERASE"/>
    <property type="match status" value="1"/>
</dbReference>
<protein>
    <submittedName>
        <fullName evidence="3">2-phospho-L-lactate transferase</fullName>
        <ecNumber evidence="3">2.7.8.28</ecNumber>
    </submittedName>
</protein>
<proteinExistence type="inferred from homology"/>
<dbReference type="GO" id="GO:0000287">
    <property type="term" value="F:magnesium ion binding"/>
    <property type="evidence" value="ECO:0007669"/>
    <property type="project" value="InterPro"/>
</dbReference>
<reference evidence="3" key="1">
    <citation type="submission" date="2020-07" db="EMBL/GenBank/DDBJ databases">
        <title>Huge and variable diversity of episymbiotic CPR bacteria and DPANN archaea in groundwater ecosystems.</title>
        <authorList>
            <person name="He C.Y."/>
            <person name="Keren R."/>
            <person name="Whittaker M."/>
            <person name="Farag I.F."/>
            <person name="Doudna J."/>
            <person name="Cate J.H.D."/>
            <person name="Banfield J.F."/>
        </authorList>
    </citation>
    <scope>NUCLEOTIDE SEQUENCE</scope>
    <source>
        <strain evidence="3">NC_groundwater_763_Ag_S-0.2um_68_21</strain>
    </source>
</reference>
<dbReference type="EC" id="2.7.8.28" evidence="3"/>
<dbReference type="Proteomes" id="UP000782312">
    <property type="component" value="Unassembled WGS sequence"/>
</dbReference>
<dbReference type="InterPro" id="IPR002882">
    <property type="entry name" value="CofD"/>
</dbReference>
<keyword evidence="2" id="KW-0460">Magnesium</keyword>
<organism evidence="3 4">
    <name type="scientific">Tectimicrobiota bacterium</name>
    <dbReference type="NCBI Taxonomy" id="2528274"/>
    <lineage>
        <taxon>Bacteria</taxon>
        <taxon>Pseudomonadati</taxon>
        <taxon>Nitrospinota/Tectimicrobiota group</taxon>
        <taxon>Candidatus Tectimicrobiota</taxon>
    </lineage>
</organism>
<dbReference type="InterPro" id="IPR038136">
    <property type="entry name" value="CofD-like_dom_sf"/>
</dbReference>
<comment type="caution">
    <text evidence="3">The sequence shown here is derived from an EMBL/GenBank/DDBJ whole genome shotgun (WGS) entry which is preliminary data.</text>
</comment>
<dbReference type="SUPFAM" id="SSF142338">
    <property type="entry name" value="CofD-like"/>
    <property type="match status" value="1"/>
</dbReference>
<accession>A0A932MND7</accession>
<dbReference type="PANTHER" id="PTHR43007">
    <property type="entry name" value="2-PHOSPHO-L-LACTATE TRANSFERASE"/>
    <property type="match status" value="1"/>
</dbReference>
<gene>
    <name evidence="3" type="ORF">HYZ11_13530</name>
</gene>
<evidence type="ECO:0000256" key="1">
    <source>
        <dbReference type="ARBA" id="ARBA00022679"/>
    </source>
</evidence>
<dbReference type="EMBL" id="JACPUR010000034">
    <property type="protein sequence ID" value="MBI3128620.1"/>
    <property type="molecule type" value="Genomic_DNA"/>
</dbReference>
<evidence type="ECO:0000256" key="2">
    <source>
        <dbReference type="ARBA" id="ARBA00022842"/>
    </source>
</evidence>
<dbReference type="Gene3D" id="1.10.8.240">
    <property type="entry name" value="CofD-like domain"/>
    <property type="match status" value="1"/>
</dbReference>
<dbReference type="NCBIfam" id="TIGR01819">
    <property type="entry name" value="F420_cofD"/>
    <property type="match status" value="1"/>
</dbReference>
<dbReference type="InterPro" id="IPR010115">
    <property type="entry name" value="FbiA/CofD"/>
</dbReference>
<dbReference type="HAMAP" id="MF_01257">
    <property type="entry name" value="CofD"/>
    <property type="match status" value="1"/>
</dbReference>
<dbReference type="GO" id="GO:0043743">
    <property type="term" value="F:LPPG:FO 2-phospho-L-lactate transferase activity"/>
    <property type="evidence" value="ECO:0007669"/>
    <property type="project" value="UniProtKB-EC"/>
</dbReference>
<evidence type="ECO:0000313" key="4">
    <source>
        <dbReference type="Proteomes" id="UP000782312"/>
    </source>
</evidence>
<sequence length="329" mass="34177">MRAPASSSGELRPVSFRGPVAALAGGVGGAKLAVGLALALPEGALSVIVNTADDLTLHGLHISPDLDTVMYNLAGLADPQAGWGIAGDTAGALGLLGRYGGPTWFRLGDKDLATHIRRTQRLAEGARLTEATAELCRALGVRARVLPMTDSPVATRVQTPEGELEFQDYFVARGTRPWVLGVRFQGAEEARPSPEAARALEEARAIVFCPSNPIVSVGPILAVAGIRERILAARVPRIAVSPIVGGVALKGPAAEMLRSLGHEVSAAGVAAILREHLDGFVLDERDAALLPQVEGLGLKAKALPTVMTDGASKQRLAEGVLAFAAELAR</sequence>
<keyword evidence="1 3" id="KW-0808">Transferase</keyword>
<name>A0A932MND7_UNCTE</name>
<dbReference type="AlphaFoldDB" id="A0A932MND7"/>
<dbReference type="Pfam" id="PF01933">
    <property type="entry name" value="CofD"/>
    <property type="match status" value="1"/>
</dbReference>
<evidence type="ECO:0000313" key="3">
    <source>
        <dbReference type="EMBL" id="MBI3128620.1"/>
    </source>
</evidence>
<dbReference type="CDD" id="cd07186">
    <property type="entry name" value="CofD_like"/>
    <property type="match status" value="1"/>
</dbReference>